<evidence type="ECO:0000313" key="11">
    <source>
        <dbReference type="EMBL" id="KAA0155887.1"/>
    </source>
</evidence>
<dbReference type="Gene3D" id="3.90.1150.10">
    <property type="entry name" value="Aspartate Aminotransferase, domain 1"/>
    <property type="match status" value="1"/>
</dbReference>
<evidence type="ECO:0000256" key="1">
    <source>
        <dbReference type="ARBA" id="ARBA00001933"/>
    </source>
</evidence>
<evidence type="ECO:0000256" key="6">
    <source>
        <dbReference type="ARBA" id="ARBA00022898"/>
    </source>
</evidence>
<organism evidence="11 12">
    <name type="scientific">Cafeteria roenbergensis</name>
    <name type="common">Marine flagellate</name>
    <dbReference type="NCBI Taxonomy" id="33653"/>
    <lineage>
        <taxon>Eukaryota</taxon>
        <taxon>Sar</taxon>
        <taxon>Stramenopiles</taxon>
        <taxon>Bigyra</taxon>
        <taxon>Opalozoa</taxon>
        <taxon>Bicosoecida</taxon>
        <taxon>Cafeteriaceae</taxon>
        <taxon>Cafeteria</taxon>
    </lineage>
</organism>
<dbReference type="SUPFAM" id="SSF55186">
    <property type="entry name" value="ThrRS/AlaRS common domain"/>
    <property type="match status" value="1"/>
</dbReference>
<dbReference type="Pfam" id="PF00266">
    <property type="entry name" value="Aminotran_5"/>
    <property type="match status" value="1"/>
</dbReference>
<dbReference type="EC" id="2.8.1.7" evidence="4"/>
<protein>
    <recommendedName>
        <fullName evidence="4">cysteine desulfurase</fullName>
        <ecNumber evidence="4">2.8.1.7</ecNumber>
    </recommendedName>
</protein>
<evidence type="ECO:0000256" key="7">
    <source>
        <dbReference type="ARBA" id="ARBA00023004"/>
    </source>
</evidence>
<evidence type="ECO:0000256" key="2">
    <source>
        <dbReference type="ARBA" id="ARBA00006490"/>
    </source>
</evidence>
<comment type="caution">
    <text evidence="11">The sequence shown here is derived from an EMBL/GenBank/DDBJ whole genome shotgun (WGS) entry which is preliminary data.</text>
</comment>
<dbReference type="InterPro" id="IPR012947">
    <property type="entry name" value="tRNA_SAD"/>
</dbReference>
<sequence length="811" mass="81248">MPTAPLSAPAAAPPASGARESLLPRLRAIRDSRHALFVKSALGPDPPVYLDYNASTPIDPKVAEAMMGAGLGLPCNPSSSHAFGRRARVAVASARASLATLLDAPSADCVTFVSCGTEASNWAIRGSVAAWRAAAGEAASGAAPAGIPHIVTLSIEHPATLETCRWLQARAAASGGAEGATFTAVPVNKQCVCSPEEVVAAVTPQTCVVTVMLANNETGSMQPVADIARLLDARAAELGLTGPDGRRRVALHVDASQAVGKLPVSVADLGCDYLTVAGHKMYAPPGCGALVVSPGAAWGVPPPLVLGAPQEDGRRAGTVSVAMAVALGTAAKLSAAFLAAGGTAHLWDMRQRLAAALAAECSRLGTEPPVPNGPSHEGAVLPNTLSISFRGLSAAELLRRLDLVLAASVGSACLTLGAATKPSGVAAAMGLEPCMAPGTLRLSLGKHTTDDELAFAAAAIAETVADMRAGRDTAVDEDGTVALEGAVAGAAAACAGAGAAADAPSAAAPLGTGRLYFEATDLLVAVSRVEAAAAISPASEDEEAPTAVLNGEEVQLKGAAAAGAAVVVLDETTAHPQGGGQPADKGFLVCCLPSGRLARFPLVHVTKGPAHSEALGGAILHVVGPAEPLEGEEDAPAGAALPSPGSPCLVRVDPVWRAAAAKLHSAGHLLDAAVRKHAPQLRPTVGYHFPDRPSVSYAGRVPAAEAEELIEKLQAEVDRLVAEAAPTSVSVFTAGDSAAAREAGLTAEEADDFMPGSTVRVVAVGPRGNVCPCGGTHVGHAGELAGLTIKSIKGKKGSTKVSYDIEGIVLA</sequence>
<evidence type="ECO:0000313" key="12">
    <source>
        <dbReference type="Proteomes" id="UP000323011"/>
    </source>
</evidence>
<dbReference type="SUPFAM" id="SSF53383">
    <property type="entry name" value="PLP-dependent transferases"/>
    <property type="match status" value="1"/>
</dbReference>
<dbReference type="InterPro" id="IPR000192">
    <property type="entry name" value="Aminotrans_V_dom"/>
</dbReference>
<keyword evidence="6" id="KW-0663">Pyridoxal phosphate</keyword>
<dbReference type="InterPro" id="IPR015422">
    <property type="entry name" value="PyrdxlP-dep_Trfase_small"/>
</dbReference>
<dbReference type="GO" id="GO:0031071">
    <property type="term" value="F:cysteine desulfurase activity"/>
    <property type="evidence" value="ECO:0007669"/>
    <property type="project" value="UniProtKB-EC"/>
</dbReference>
<dbReference type="PROSITE" id="PS00595">
    <property type="entry name" value="AA_TRANSFER_CLASS_5"/>
    <property type="match status" value="1"/>
</dbReference>
<evidence type="ECO:0000256" key="8">
    <source>
        <dbReference type="ARBA" id="ARBA00023014"/>
    </source>
</evidence>
<dbReference type="GO" id="GO:0005524">
    <property type="term" value="F:ATP binding"/>
    <property type="evidence" value="ECO:0007669"/>
    <property type="project" value="InterPro"/>
</dbReference>
<accession>A0A5A8CTS8</accession>
<keyword evidence="8" id="KW-0411">Iron-sulfur</keyword>
<evidence type="ECO:0000259" key="10">
    <source>
        <dbReference type="SMART" id="SM00863"/>
    </source>
</evidence>
<dbReference type="Gene3D" id="3.40.640.10">
    <property type="entry name" value="Type I PLP-dependent aspartate aminotransferase-like (Major domain)"/>
    <property type="match status" value="1"/>
</dbReference>
<dbReference type="SMART" id="SM00863">
    <property type="entry name" value="tRNA_SAD"/>
    <property type="match status" value="1"/>
</dbReference>
<dbReference type="InterPro" id="IPR015424">
    <property type="entry name" value="PyrdxlP-dep_Trfase"/>
</dbReference>
<dbReference type="InterPro" id="IPR018163">
    <property type="entry name" value="Thr/Ala-tRNA-synth_IIc_edit"/>
</dbReference>
<name>A0A5A8CTS8_CAFRO</name>
<dbReference type="EMBL" id="VLTN01000005">
    <property type="protein sequence ID" value="KAA0155887.1"/>
    <property type="molecule type" value="Genomic_DNA"/>
</dbReference>
<reference evidence="11 12" key="1">
    <citation type="submission" date="2019-07" db="EMBL/GenBank/DDBJ databases">
        <title>Genomes of Cafeteria roenbergensis.</title>
        <authorList>
            <person name="Fischer M.G."/>
            <person name="Hackl T."/>
            <person name="Roman M."/>
        </authorList>
    </citation>
    <scope>NUCLEOTIDE SEQUENCE [LARGE SCALE GENOMIC DNA]</scope>
    <source>
        <strain evidence="11 12">BVI</strain>
    </source>
</reference>
<dbReference type="PANTHER" id="PTHR11601">
    <property type="entry name" value="CYSTEINE DESULFURYLASE FAMILY MEMBER"/>
    <property type="match status" value="1"/>
</dbReference>
<keyword evidence="5" id="KW-0479">Metal-binding</keyword>
<comment type="similarity">
    <text evidence="3">Belongs to the class-II aminoacyl-tRNA synthetase family. Alax-L subfamily.</text>
</comment>
<dbReference type="InterPro" id="IPR015421">
    <property type="entry name" value="PyrdxlP-dep_Trfase_major"/>
</dbReference>
<dbReference type="Gene3D" id="2.40.30.130">
    <property type="match status" value="1"/>
</dbReference>
<keyword evidence="7" id="KW-0408">Iron</keyword>
<dbReference type="PANTHER" id="PTHR11601:SF34">
    <property type="entry name" value="CYSTEINE DESULFURASE"/>
    <property type="match status" value="1"/>
</dbReference>
<feature type="domain" description="Threonyl/alanyl tRNA synthetase SAD" evidence="10">
    <location>
        <begin position="759"/>
        <end position="802"/>
    </location>
</feature>
<dbReference type="GO" id="GO:0046872">
    <property type="term" value="F:metal ion binding"/>
    <property type="evidence" value="ECO:0007669"/>
    <property type="project" value="UniProtKB-KW"/>
</dbReference>
<evidence type="ECO:0000256" key="9">
    <source>
        <dbReference type="RuleBase" id="RU004504"/>
    </source>
</evidence>
<evidence type="ECO:0000256" key="5">
    <source>
        <dbReference type="ARBA" id="ARBA00022723"/>
    </source>
</evidence>
<dbReference type="Gene3D" id="3.30.980.10">
    <property type="entry name" value="Threonyl-trna Synthetase, Chain A, domain 2"/>
    <property type="match status" value="1"/>
</dbReference>
<evidence type="ECO:0000256" key="4">
    <source>
        <dbReference type="ARBA" id="ARBA00012239"/>
    </source>
</evidence>
<evidence type="ECO:0000256" key="3">
    <source>
        <dbReference type="ARBA" id="ARBA00008429"/>
    </source>
</evidence>
<proteinExistence type="inferred from homology"/>
<gene>
    <name evidence="11" type="ORF">FNF29_01306</name>
</gene>
<dbReference type="Proteomes" id="UP000323011">
    <property type="component" value="Unassembled WGS sequence"/>
</dbReference>
<comment type="cofactor">
    <cofactor evidence="1 9">
        <name>pyridoxal 5'-phosphate</name>
        <dbReference type="ChEBI" id="CHEBI:597326"/>
    </cofactor>
</comment>
<dbReference type="GO" id="GO:0051536">
    <property type="term" value="F:iron-sulfur cluster binding"/>
    <property type="evidence" value="ECO:0007669"/>
    <property type="project" value="UniProtKB-KW"/>
</dbReference>
<dbReference type="AlphaFoldDB" id="A0A5A8CTS8"/>
<dbReference type="Gene3D" id="1.10.260.50">
    <property type="match status" value="1"/>
</dbReference>
<dbReference type="GO" id="GO:0043039">
    <property type="term" value="P:tRNA aminoacylation"/>
    <property type="evidence" value="ECO:0007669"/>
    <property type="project" value="InterPro"/>
</dbReference>
<dbReference type="GO" id="GO:0004812">
    <property type="term" value="F:aminoacyl-tRNA ligase activity"/>
    <property type="evidence" value="ECO:0007669"/>
    <property type="project" value="InterPro"/>
</dbReference>
<dbReference type="InterPro" id="IPR009000">
    <property type="entry name" value="Transl_B-barrel_sf"/>
</dbReference>
<keyword evidence="12" id="KW-1185">Reference proteome</keyword>
<dbReference type="InterPro" id="IPR020578">
    <property type="entry name" value="Aminotrans_V_PyrdxlP_BS"/>
</dbReference>
<comment type="similarity">
    <text evidence="2">Belongs to the class-V pyridoxal-phosphate-dependent aminotransferase family. NifS/IscS subfamily.</text>
</comment>
<dbReference type="SUPFAM" id="SSF50447">
    <property type="entry name" value="Translation proteins"/>
    <property type="match status" value="1"/>
</dbReference>